<evidence type="ECO:0000313" key="2">
    <source>
        <dbReference type="Proteomes" id="UP001279734"/>
    </source>
</evidence>
<organism evidence="1 2">
    <name type="scientific">Nepenthes gracilis</name>
    <name type="common">Slender pitcher plant</name>
    <dbReference type="NCBI Taxonomy" id="150966"/>
    <lineage>
        <taxon>Eukaryota</taxon>
        <taxon>Viridiplantae</taxon>
        <taxon>Streptophyta</taxon>
        <taxon>Embryophyta</taxon>
        <taxon>Tracheophyta</taxon>
        <taxon>Spermatophyta</taxon>
        <taxon>Magnoliopsida</taxon>
        <taxon>eudicotyledons</taxon>
        <taxon>Gunneridae</taxon>
        <taxon>Pentapetalae</taxon>
        <taxon>Caryophyllales</taxon>
        <taxon>Nepenthaceae</taxon>
        <taxon>Nepenthes</taxon>
    </lineage>
</organism>
<accession>A0AAD3XRP5</accession>
<gene>
    <name evidence="1" type="ORF">Nepgr_016509</name>
</gene>
<dbReference type="AlphaFoldDB" id="A0AAD3XRP5"/>
<sequence>MELCKTAALSTSMPQHLLIPNYQFKTSAPPKANSFPLMNKGVVAYPRKLLKATTTTETGKPTGENSNGVVVVEDVPPVVKDECDETMKVEPPEEHPPTDEQIDLFGEFFNKFNIKVILPL</sequence>
<name>A0AAD3XRP5_NEPGR</name>
<comment type="caution">
    <text evidence="1">The sequence shown here is derived from an EMBL/GenBank/DDBJ whole genome shotgun (WGS) entry which is preliminary data.</text>
</comment>
<keyword evidence="2" id="KW-1185">Reference proteome</keyword>
<proteinExistence type="predicted"/>
<protein>
    <submittedName>
        <fullName evidence="1">Uncharacterized protein</fullName>
    </submittedName>
</protein>
<dbReference type="Proteomes" id="UP001279734">
    <property type="component" value="Unassembled WGS sequence"/>
</dbReference>
<evidence type="ECO:0000313" key="1">
    <source>
        <dbReference type="EMBL" id="GMH14668.1"/>
    </source>
</evidence>
<reference evidence="1" key="1">
    <citation type="submission" date="2023-05" db="EMBL/GenBank/DDBJ databases">
        <title>Nepenthes gracilis genome sequencing.</title>
        <authorList>
            <person name="Fukushima K."/>
        </authorList>
    </citation>
    <scope>NUCLEOTIDE SEQUENCE</scope>
    <source>
        <strain evidence="1">SING2019-196</strain>
    </source>
</reference>
<dbReference type="EMBL" id="BSYO01000014">
    <property type="protein sequence ID" value="GMH14668.1"/>
    <property type="molecule type" value="Genomic_DNA"/>
</dbReference>